<dbReference type="Gene3D" id="3.30.450.20">
    <property type="entry name" value="PAS domain"/>
    <property type="match status" value="1"/>
</dbReference>
<evidence type="ECO:0000256" key="4">
    <source>
        <dbReference type="ARBA" id="ARBA00022679"/>
    </source>
</evidence>
<dbReference type="HOGENOM" id="CLU_045351_1_0_0"/>
<evidence type="ECO:0000313" key="11">
    <source>
        <dbReference type="Proteomes" id="UP000005392"/>
    </source>
</evidence>
<keyword evidence="5" id="KW-0547">Nucleotide-binding</keyword>
<accession>F9EMD2</accession>
<evidence type="ECO:0000256" key="5">
    <source>
        <dbReference type="ARBA" id="ARBA00022741"/>
    </source>
</evidence>
<dbReference type="PATRIC" id="fig|997347.4.peg.1013"/>
<dbReference type="PANTHER" id="PTHR41523">
    <property type="entry name" value="TWO-COMPONENT SYSTEM SENSOR PROTEIN"/>
    <property type="match status" value="1"/>
</dbReference>
<dbReference type="EC" id="2.7.13.3" evidence="2"/>
<keyword evidence="3" id="KW-0597">Phosphoprotein</keyword>
<evidence type="ECO:0000313" key="10">
    <source>
        <dbReference type="EMBL" id="EGQ79890.1"/>
    </source>
</evidence>
<keyword evidence="11" id="KW-1185">Reference proteome</keyword>
<keyword evidence="6 10" id="KW-0418">Kinase</keyword>
<gene>
    <name evidence="10" type="ORF">HMPREF9094_1087</name>
</gene>
<dbReference type="SUPFAM" id="SSF55785">
    <property type="entry name" value="PYP-like sensor domain (PAS domain)"/>
    <property type="match status" value="1"/>
</dbReference>
<dbReference type="Pfam" id="PF12282">
    <property type="entry name" value="GAF_PdtaS"/>
    <property type="match status" value="1"/>
</dbReference>
<evidence type="ECO:0000256" key="7">
    <source>
        <dbReference type="ARBA" id="ARBA00022840"/>
    </source>
</evidence>
<evidence type="ECO:0000259" key="9">
    <source>
        <dbReference type="Pfam" id="PF12282"/>
    </source>
</evidence>
<dbReference type="EMBL" id="AFQD01000175">
    <property type="protein sequence ID" value="EGQ79890.1"/>
    <property type="molecule type" value="Genomic_DNA"/>
</dbReference>
<dbReference type="Proteomes" id="UP000005392">
    <property type="component" value="Unassembled WGS sequence"/>
</dbReference>
<dbReference type="InterPro" id="IPR022066">
    <property type="entry name" value="PdtaS_GAF"/>
</dbReference>
<evidence type="ECO:0000256" key="1">
    <source>
        <dbReference type="ARBA" id="ARBA00000085"/>
    </source>
</evidence>
<organism evidence="10 11">
    <name type="scientific">Fusobacterium animalis ATCC 51191</name>
    <dbReference type="NCBI Taxonomy" id="997347"/>
    <lineage>
        <taxon>Bacteria</taxon>
        <taxon>Fusobacteriati</taxon>
        <taxon>Fusobacteriota</taxon>
        <taxon>Fusobacteriia</taxon>
        <taxon>Fusobacteriales</taxon>
        <taxon>Fusobacteriaceae</taxon>
        <taxon>Fusobacterium</taxon>
    </lineage>
</organism>
<dbReference type="InterPro" id="IPR011495">
    <property type="entry name" value="Sig_transdc_His_kin_sub2_dim/P"/>
</dbReference>
<dbReference type="Gene3D" id="3.30.450.280">
    <property type="entry name" value="GAF domain"/>
    <property type="match status" value="1"/>
</dbReference>
<comment type="caution">
    <text evidence="10">The sequence shown here is derived from an EMBL/GenBank/DDBJ whole genome shotgun (WGS) entry which is preliminary data.</text>
</comment>
<dbReference type="Pfam" id="PF07568">
    <property type="entry name" value="HisKA_2"/>
    <property type="match status" value="1"/>
</dbReference>
<reference evidence="10 11" key="1">
    <citation type="submission" date="2011-05" db="EMBL/GenBank/DDBJ databases">
        <authorList>
            <person name="Muzny D."/>
            <person name="Qin X."/>
            <person name="Deng J."/>
            <person name="Jiang H."/>
            <person name="Liu Y."/>
            <person name="Qu J."/>
            <person name="Song X.-Z."/>
            <person name="Zhang L."/>
            <person name="Thornton R."/>
            <person name="Coyle M."/>
            <person name="Francisco L."/>
            <person name="Jackson L."/>
            <person name="Javaid M."/>
            <person name="Korchina V."/>
            <person name="Kovar C."/>
            <person name="Mata R."/>
            <person name="Mathew T."/>
            <person name="Ngo R."/>
            <person name="Nguyen L."/>
            <person name="Nguyen N."/>
            <person name="Okwuonu G."/>
            <person name="Ongeri F."/>
            <person name="Pham C."/>
            <person name="Simmons D."/>
            <person name="Wilczek-Boney K."/>
            <person name="Hale W."/>
            <person name="Jakkamsetti A."/>
            <person name="Pham P."/>
            <person name="Ruth R."/>
            <person name="San Lucas F."/>
            <person name="Warren J."/>
            <person name="Zhang J."/>
            <person name="Zhao Z."/>
            <person name="Zhou C."/>
            <person name="Zhu D."/>
            <person name="Lee S."/>
            <person name="Bess C."/>
            <person name="Blankenburg K."/>
            <person name="Forbes L."/>
            <person name="Fu Q."/>
            <person name="Gubbala S."/>
            <person name="Hirani K."/>
            <person name="Jayaseelan J.C."/>
            <person name="Lara F."/>
            <person name="Munidasa M."/>
            <person name="Palculict T."/>
            <person name="Patil S."/>
            <person name="Pu L.-L."/>
            <person name="Saada N."/>
            <person name="Tang L."/>
            <person name="Weissenberger G."/>
            <person name="Zhu Y."/>
            <person name="Hemphill L."/>
            <person name="Shang Y."/>
            <person name="Youmans B."/>
            <person name="Ayvaz T."/>
            <person name="Ross M."/>
            <person name="Santibanez J."/>
            <person name="Aqrawi P."/>
            <person name="Gross S."/>
            <person name="Joshi V."/>
            <person name="Fowler G."/>
            <person name="Nazareth L."/>
            <person name="Reid J."/>
            <person name="Worley K."/>
            <person name="Petrosino J."/>
            <person name="Highlander S."/>
            <person name="Gibbs R."/>
        </authorList>
    </citation>
    <scope>NUCLEOTIDE SEQUENCE [LARGE SCALE GENOMIC DNA]</scope>
    <source>
        <strain evidence="10 11">ATCC 51191</strain>
    </source>
</reference>
<protein>
    <recommendedName>
        <fullName evidence="2">histidine kinase</fullName>
        <ecNumber evidence="2">2.7.13.3</ecNumber>
    </recommendedName>
</protein>
<keyword evidence="4 10" id="KW-0808">Transferase</keyword>
<dbReference type="InterPro" id="IPR035965">
    <property type="entry name" value="PAS-like_dom_sf"/>
</dbReference>
<evidence type="ECO:0000256" key="3">
    <source>
        <dbReference type="ARBA" id="ARBA00022553"/>
    </source>
</evidence>
<sequence>MLKLLCKICATLTPSDIDIVEQMSNVATILSNILDMDVFLDCPTKKEDEAMVVFHARPEKSSLYSKDISGEIAHRFNEPAVFRTFETGLPSRNYKAVTQEKANVLQNILPIFNSLDEVICVIIIEYSEQQREFFEKEYNKKAAGILMGQIDSLKDRVTEYINDGIIIFNRNGYATYANKVAKILYEKLGVPSIVGESFENLYFERAKYNDIINNPDEYKEKEVRIFDFILNVQCLVSKINEDVKRLTLIIRDITEKKKYEEELKIKTVYIKEIHHRVKNNLQTVASLLRIQKRRVKNAETKKILDETINRILSIAITHEILSATGIDTISIKHILEILCQNYFKNNVDKSKK</sequence>
<evidence type="ECO:0000256" key="6">
    <source>
        <dbReference type="ARBA" id="ARBA00022777"/>
    </source>
</evidence>
<proteinExistence type="predicted"/>
<feature type="domain" description="Histidine kinase PdtaS GAF" evidence="9">
    <location>
        <begin position="2"/>
        <end position="131"/>
    </location>
</feature>
<name>F9EMD2_9FUSO</name>
<comment type="catalytic activity">
    <reaction evidence="1">
        <text>ATP + protein L-histidine = ADP + protein N-phospho-L-histidine.</text>
        <dbReference type="EC" id="2.7.13.3"/>
    </reaction>
</comment>
<feature type="domain" description="Signal transduction histidine kinase subgroup 2 dimerisation and phosphoacceptor" evidence="8">
    <location>
        <begin position="272"/>
        <end position="344"/>
    </location>
</feature>
<dbReference type="AlphaFoldDB" id="F9EMD2"/>
<evidence type="ECO:0000256" key="2">
    <source>
        <dbReference type="ARBA" id="ARBA00012438"/>
    </source>
</evidence>
<dbReference type="InterPro" id="IPR038424">
    <property type="entry name" value="H_kinase_PdtaS_GAF_sf"/>
</dbReference>
<keyword evidence="7" id="KW-0067">ATP-binding</keyword>
<evidence type="ECO:0000259" key="8">
    <source>
        <dbReference type="Pfam" id="PF07568"/>
    </source>
</evidence>
<dbReference type="GO" id="GO:0004673">
    <property type="term" value="F:protein histidine kinase activity"/>
    <property type="evidence" value="ECO:0007669"/>
    <property type="project" value="UniProtKB-EC"/>
</dbReference>
<dbReference type="GO" id="GO:0005524">
    <property type="term" value="F:ATP binding"/>
    <property type="evidence" value="ECO:0007669"/>
    <property type="project" value="UniProtKB-KW"/>
</dbReference>
<dbReference type="PANTHER" id="PTHR41523:SF8">
    <property type="entry name" value="ETHYLENE RESPONSE SENSOR PROTEIN"/>
    <property type="match status" value="1"/>
</dbReference>